<dbReference type="PANTHER" id="PTHR42957:SF1">
    <property type="entry name" value="HELICASE MJ1565-RELATED"/>
    <property type="match status" value="1"/>
</dbReference>
<dbReference type="OrthoDB" id="9806951at2"/>
<name>E0UGN1_GLOV7</name>
<protein>
    <recommendedName>
        <fullName evidence="1">Helicase HerA central domain-containing protein</fullName>
    </recommendedName>
</protein>
<dbReference type="InterPro" id="IPR002789">
    <property type="entry name" value="HerA_central"/>
</dbReference>
<dbReference type="STRING" id="497965.Cyan7822_1237"/>
<dbReference type="RefSeq" id="WP_013321347.1">
    <property type="nucleotide sequence ID" value="NC_014501.1"/>
</dbReference>
<feature type="domain" description="Helicase HerA central" evidence="1">
    <location>
        <begin position="203"/>
        <end position="250"/>
    </location>
</feature>
<evidence type="ECO:0000313" key="2">
    <source>
        <dbReference type="EMBL" id="ADN13240.1"/>
    </source>
</evidence>
<dbReference type="SUPFAM" id="SSF52540">
    <property type="entry name" value="P-loop containing nucleoside triphosphate hydrolases"/>
    <property type="match status" value="1"/>
</dbReference>
<dbReference type="Pfam" id="PF01935">
    <property type="entry name" value="DUF87"/>
    <property type="match status" value="1"/>
</dbReference>
<gene>
    <name evidence="2" type="ordered locus">Cyan7822_1237</name>
</gene>
<dbReference type="InterPro" id="IPR027417">
    <property type="entry name" value="P-loop_NTPase"/>
</dbReference>
<dbReference type="KEGG" id="cyj:Cyan7822_1237"/>
<dbReference type="EMBL" id="CP002198">
    <property type="protein sequence ID" value="ADN13240.1"/>
    <property type="molecule type" value="Genomic_DNA"/>
</dbReference>
<evidence type="ECO:0000313" key="3">
    <source>
        <dbReference type="Proteomes" id="UP000008206"/>
    </source>
</evidence>
<dbReference type="InterPro" id="IPR008571">
    <property type="entry name" value="HerA-like"/>
</dbReference>
<dbReference type="Proteomes" id="UP000008206">
    <property type="component" value="Chromosome"/>
</dbReference>
<dbReference type="eggNOG" id="COG0433">
    <property type="taxonomic scope" value="Bacteria"/>
</dbReference>
<reference evidence="3" key="1">
    <citation type="journal article" date="2011" name="MBio">
        <title>Novel metabolic attributes of the genus Cyanothece, comprising a group of unicellular nitrogen-fixing Cyanobacteria.</title>
        <authorList>
            <person name="Bandyopadhyay A."/>
            <person name="Elvitigala T."/>
            <person name="Welsh E."/>
            <person name="Stockel J."/>
            <person name="Liberton M."/>
            <person name="Min H."/>
            <person name="Sherman L.A."/>
            <person name="Pakrasi H.B."/>
        </authorList>
    </citation>
    <scope>NUCLEOTIDE SEQUENCE [LARGE SCALE GENOMIC DNA]</scope>
    <source>
        <strain evidence="3">PCC 7822</strain>
    </source>
</reference>
<sequence>MSIIQKLTQPNLFKRNKSTGDWETGIFVGRPFRLSYTKAEILVADAWKQQAKGIPQSCFLLAYYDNELDKQNDIEAVLLRVIQPTKLPTDQEVISSMVEYYKDDIKTGETKKSQLDTFTRYEFSFSGLECSILGSFYIDENRKTRFGADLENFYSAHNYSVIKPSAEILKAIVNYRENGTPGGSGDIKIGKVRYSSSRRFQQQENDVIVYVQAPDFAGTRTALFGMTRTGKSNTVKKIIQSCVEMSNNAPLTLDKKQEDPEDVLKRFTEDNNPKYPIGQIIFDINGEYANPNLQDQGTAIFDLYEEQTVRYSTVPKKGFKEMKVNFYREIENGFEIIKSYPTIAEDRTRFVTNFKSVDLIKPEDYQNNHSARNRYDRKLSVYLCCLFRAGFQVPNNFTVRFSANQNVRNDVNPDVNPSSGLNLEEAANWWENFWNIYEADPNGTFSNYRQQNEGREWADDDLKALLVILTRRSRSGKDADCYGFRILKPIVKQHTSTNQAPFDQDILNNLRQGKIVIVDLSLGNAEIQAIFSERICQRIFADAISRFTSTRPNNFIQFYFEEAHNLFPKKDDKDLSQIYNRLAKEGAKLNLGLIYATQEVSSISSNILKATQNWFISHLNNEDEIKELRKYYDFSDFTESLIRFSQDTDKGFVRMKTYSNPFVIPVQIDRFPPED</sequence>
<accession>E0UGN1</accession>
<proteinExistence type="predicted"/>
<evidence type="ECO:0000259" key="1">
    <source>
        <dbReference type="Pfam" id="PF01935"/>
    </source>
</evidence>
<organism evidence="2 3">
    <name type="scientific">Gloeothece verrucosa (strain PCC 7822)</name>
    <name type="common">Cyanothece sp. (strain PCC 7822)</name>
    <dbReference type="NCBI Taxonomy" id="497965"/>
    <lineage>
        <taxon>Bacteria</taxon>
        <taxon>Bacillati</taxon>
        <taxon>Cyanobacteriota</taxon>
        <taxon>Cyanophyceae</taxon>
        <taxon>Oscillatoriophycideae</taxon>
        <taxon>Chroococcales</taxon>
        <taxon>Aphanothecaceae</taxon>
        <taxon>Gloeothece</taxon>
        <taxon>Gloeothece verrucosa</taxon>
    </lineage>
</organism>
<dbReference type="PANTHER" id="PTHR42957">
    <property type="entry name" value="HELICASE MJ1565-RELATED"/>
    <property type="match status" value="1"/>
</dbReference>
<keyword evidence="3" id="KW-1185">Reference proteome</keyword>
<dbReference type="Gene3D" id="3.40.50.300">
    <property type="entry name" value="P-loop containing nucleotide triphosphate hydrolases"/>
    <property type="match status" value="2"/>
</dbReference>
<dbReference type="HOGENOM" id="CLU_412596_0_0_3"/>
<dbReference type="AlphaFoldDB" id="E0UGN1"/>